<feature type="site" description="Transition state stabilizer" evidence="8">
    <location>
        <position position="214"/>
    </location>
</feature>
<dbReference type="GO" id="GO:0009245">
    <property type="term" value="P:lipid A biosynthetic process"/>
    <property type="evidence" value="ECO:0007669"/>
    <property type="project" value="TreeGrafter"/>
</dbReference>
<dbReference type="PANTHER" id="PTHR42755">
    <property type="entry name" value="3-DEOXY-MANNO-OCTULOSONATE CYTIDYLYLTRANSFERASE"/>
    <property type="match status" value="1"/>
</dbReference>
<dbReference type="EMBL" id="FNJI01000015">
    <property type="protein sequence ID" value="SDP29618.1"/>
    <property type="molecule type" value="Genomic_DNA"/>
</dbReference>
<evidence type="ECO:0000313" key="12">
    <source>
        <dbReference type="Proteomes" id="UP000199073"/>
    </source>
</evidence>
<comment type="similarity">
    <text evidence="9">Belongs to the glycosyltransferase group 1 family.</text>
</comment>
<keyword evidence="9" id="KW-1003">Cell membrane</keyword>
<dbReference type="GO" id="GO:0043842">
    <property type="term" value="F:Kdo transferase activity"/>
    <property type="evidence" value="ECO:0007669"/>
    <property type="project" value="UniProtKB-EC"/>
</dbReference>
<dbReference type="InterPro" id="IPR039901">
    <property type="entry name" value="Kdotransferase"/>
</dbReference>
<comment type="pathway">
    <text evidence="1 9">Bacterial outer membrane biogenesis; LPS core biosynthesis.</text>
</comment>
<feature type="active site" description="Proton acceptor" evidence="7">
    <location>
        <position position="54"/>
    </location>
</feature>
<dbReference type="GO" id="GO:0005886">
    <property type="term" value="C:plasma membrane"/>
    <property type="evidence" value="ECO:0007669"/>
    <property type="project" value="UniProtKB-SubCell"/>
</dbReference>
<evidence type="ECO:0000259" key="10">
    <source>
        <dbReference type="Pfam" id="PF04413"/>
    </source>
</evidence>
<accession>A0A1H0RL00</accession>
<evidence type="ECO:0000256" key="4">
    <source>
        <dbReference type="ARBA" id="ARBA00022679"/>
    </source>
</evidence>
<reference evidence="11 12" key="1">
    <citation type="submission" date="2016-10" db="EMBL/GenBank/DDBJ databases">
        <authorList>
            <person name="de Groot N.N."/>
        </authorList>
    </citation>
    <scope>NUCLEOTIDE SEQUENCE [LARGE SCALE GENOMIC DNA]</scope>
    <source>
        <strain evidence="11 12">DSM 12130</strain>
    </source>
</reference>
<dbReference type="STRING" id="91360.SAMN05660330_02327"/>
<dbReference type="OrthoDB" id="9789797at2"/>
<evidence type="ECO:0000256" key="8">
    <source>
        <dbReference type="PIRSR" id="PIRSR639901-2"/>
    </source>
</evidence>
<feature type="site" description="Transition state stabilizer" evidence="8">
    <location>
        <position position="139"/>
    </location>
</feature>
<evidence type="ECO:0000256" key="3">
    <source>
        <dbReference type="ARBA" id="ARBA00019077"/>
    </source>
</evidence>
<dbReference type="RefSeq" id="WP_092222981.1">
    <property type="nucleotide sequence ID" value="NZ_FNJI01000015.1"/>
</dbReference>
<evidence type="ECO:0000256" key="2">
    <source>
        <dbReference type="ARBA" id="ARBA00012621"/>
    </source>
</evidence>
<dbReference type="InterPro" id="IPR007507">
    <property type="entry name" value="Glycos_transf_N"/>
</dbReference>
<dbReference type="Gene3D" id="3.40.50.11720">
    <property type="entry name" value="3-Deoxy-D-manno-octulosonic-acid transferase, N-terminal domain"/>
    <property type="match status" value="1"/>
</dbReference>
<protein>
    <recommendedName>
        <fullName evidence="3 9">3-deoxy-D-manno-octulosonic acid transferase</fullName>
        <shortName evidence="9">Kdo transferase</shortName>
        <ecNumber evidence="2 9">2.4.99.12</ecNumber>
    </recommendedName>
    <alternativeName>
        <fullName evidence="5 9">Lipid IV(A) 3-deoxy-D-manno-octulosonic acid transferase</fullName>
    </alternativeName>
</protein>
<keyword evidence="9" id="KW-0472">Membrane</keyword>
<keyword evidence="12" id="KW-1185">Reference proteome</keyword>
<keyword evidence="4 9" id="KW-0808">Transferase</keyword>
<sequence>MTKILLFIYTLAWVAAFPLLKRLPRIRTGWRQRTLQDLPEGTFDIWIQAASGGEAMLTNTLLDQLAAVVPQQARLKILATSGTEQGVQTLDKARHDRGHGTAGSQGIIDVTVSYFPLDAPHLMRKAFQAFQPRLGILMETELWPGYLVAAAGQNVELFLVNGRMSEKSFRSYRRMRFFFNRFGPGRILAVSRTDADRFAHVMGNSKVALMNNIKFDRTVPAAGTAGRASRLIFAEKAAPFIIFGSVRREEEPKILAAVAEILDRRKDIVVGIFPKHLERVSHWVNMLDAEHIATARRSEITSISGSQSVIVWDKYGELSSAYGYSDSAFVGGSLEKLGGQNFLEPLAFGLRPVIGPHWQNFSWVGREIVTSGLVTVVDNAADLAHALISHADSRQPREEVIEQVQAYLETKKGGTLKACQEIAKHFHFTRTE</sequence>
<comment type="subcellular location">
    <subcellularLocation>
        <location evidence="9">Cell membrane</location>
    </subcellularLocation>
</comment>
<dbReference type="EC" id="2.4.99.12" evidence="2 9"/>
<dbReference type="GO" id="GO:0009244">
    <property type="term" value="P:lipopolysaccharide core region biosynthetic process"/>
    <property type="evidence" value="ECO:0007669"/>
    <property type="project" value="UniProtKB-UniRule"/>
</dbReference>
<comment type="function">
    <text evidence="9">Involved in lipopolysaccharide (LPS) biosynthesis. Catalyzes the transfer of 3-deoxy-D-manno-octulosonate (Kdo) residue(s) from CMP-Kdo to lipid IV(A), the tetraacyldisaccharide-1,4'-bisphosphate precursor of lipid A.</text>
</comment>
<dbReference type="PANTHER" id="PTHR42755:SF1">
    <property type="entry name" value="3-DEOXY-D-MANNO-OCTULOSONIC ACID TRANSFERASE, MITOCHONDRIAL-RELATED"/>
    <property type="match status" value="1"/>
</dbReference>
<dbReference type="Proteomes" id="UP000199073">
    <property type="component" value="Unassembled WGS sequence"/>
</dbReference>
<evidence type="ECO:0000256" key="7">
    <source>
        <dbReference type="PIRSR" id="PIRSR639901-1"/>
    </source>
</evidence>
<dbReference type="Pfam" id="PF04413">
    <property type="entry name" value="Glycos_transf_N"/>
    <property type="match status" value="1"/>
</dbReference>
<proteinExistence type="inferred from homology"/>
<dbReference type="InterPro" id="IPR038107">
    <property type="entry name" value="Glycos_transf_N_sf"/>
</dbReference>
<dbReference type="UniPathway" id="UPA00958"/>
<gene>
    <name evidence="11" type="ORF">SAMN05660330_02327</name>
</gene>
<evidence type="ECO:0000256" key="1">
    <source>
        <dbReference type="ARBA" id="ARBA00004713"/>
    </source>
</evidence>
<keyword evidence="9" id="KW-0448">Lipopolysaccharide biosynthesis</keyword>
<dbReference type="Gene3D" id="3.40.50.2000">
    <property type="entry name" value="Glycogen Phosphorylase B"/>
    <property type="match status" value="1"/>
</dbReference>
<evidence type="ECO:0000256" key="5">
    <source>
        <dbReference type="ARBA" id="ARBA00031445"/>
    </source>
</evidence>
<evidence type="ECO:0000256" key="9">
    <source>
        <dbReference type="RuleBase" id="RU365103"/>
    </source>
</evidence>
<evidence type="ECO:0000313" key="11">
    <source>
        <dbReference type="EMBL" id="SDP29618.1"/>
    </source>
</evidence>
<name>A0A1H0RL00_9BACT</name>
<dbReference type="AlphaFoldDB" id="A0A1H0RL00"/>
<comment type="catalytic activity">
    <reaction evidence="6 9">
        <text>lipid IVA (E. coli) + CMP-3-deoxy-beta-D-manno-octulosonate = alpha-Kdo-(2-&gt;6)-lipid IVA (E. coli) + CMP + H(+)</text>
        <dbReference type="Rhea" id="RHEA:28066"/>
        <dbReference type="ChEBI" id="CHEBI:15378"/>
        <dbReference type="ChEBI" id="CHEBI:58603"/>
        <dbReference type="ChEBI" id="CHEBI:60364"/>
        <dbReference type="ChEBI" id="CHEBI:60377"/>
        <dbReference type="ChEBI" id="CHEBI:85987"/>
        <dbReference type="EC" id="2.4.99.12"/>
    </reaction>
</comment>
<feature type="domain" description="3-deoxy-D-manno-octulosonic-acid transferase N-terminal" evidence="10">
    <location>
        <begin position="30"/>
        <end position="216"/>
    </location>
</feature>
<evidence type="ECO:0000256" key="6">
    <source>
        <dbReference type="ARBA" id="ARBA00049183"/>
    </source>
</evidence>
<organism evidence="11 12">
    <name type="scientific">Desulforhopalus singaporensis</name>
    <dbReference type="NCBI Taxonomy" id="91360"/>
    <lineage>
        <taxon>Bacteria</taxon>
        <taxon>Pseudomonadati</taxon>
        <taxon>Thermodesulfobacteriota</taxon>
        <taxon>Desulfobulbia</taxon>
        <taxon>Desulfobulbales</taxon>
        <taxon>Desulfocapsaceae</taxon>
        <taxon>Desulforhopalus</taxon>
    </lineage>
</organism>